<dbReference type="PANTHER" id="PTHR11040:SF211">
    <property type="entry name" value="ZINC TRANSPORTER ZIP11"/>
    <property type="match status" value="1"/>
</dbReference>
<evidence type="ECO:0000256" key="3">
    <source>
        <dbReference type="ARBA" id="ARBA00022475"/>
    </source>
</evidence>
<comment type="similarity">
    <text evidence="2">Belongs to the ZIP transporter (TC 2.A.5) family.</text>
</comment>
<evidence type="ECO:0000313" key="9">
    <source>
        <dbReference type="EMBL" id="SHH32287.1"/>
    </source>
</evidence>
<sequence>MHDIFEIVWISMIAGLATTLGSLLVLMFGKPKERILASLLAGAGGVMLAVVSIDLLPEAWEVGPPIQVGLGFVLGLLFMYLADIRLNVSHDTLPLSRRQRLKKTGLLVAAGIALHDIPEGMAIAVSQEAAPGLGFLIAFGITLHNLPEGMATTAPLKMAQIRWWKILLLNIGIAFFTPLGALLGLLALEGVKDSLAFFLAFAAGAMTLLVFAELMPLSRERHPRYALLGGTIGFILFASISLLLPA</sequence>
<gene>
    <name evidence="9" type="ORF">SAMN02746098_00720</name>
</gene>
<feature type="transmembrane region" description="Helical" evidence="8">
    <location>
        <begin position="226"/>
        <end position="244"/>
    </location>
</feature>
<evidence type="ECO:0000256" key="2">
    <source>
        <dbReference type="ARBA" id="ARBA00006939"/>
    </source>
</evidence>
<dbReference type="AlphaFoldDB" id="A0A1M5S110"/>
<evidence type="ECO:0000256" key="7">
    <source>
        <dbReference type="ARBA" id="ARBA00023136"/>
    </source>
</evidence>
<keyword evidence="10" id="KW-1185">Reference proteome</keyword>
<feature type="transmembrane region" description="Helical" evidence="8">
    <location>
        <begin position="194"/>
        <end position="214"/>
    </location>
</feature>
<dbReference type="PANTHER" id="PTHR11040">
    <property type="entry name" value="ZINC/IRON TRANSPORTER"/>
    <property type="match status" value="1"/>
</dbReference>
<evidence type="ECO:0000256" key="1">
    <source>
        <dbReference type="ARBA" id="ARBA00004651"/>
    </source>
</evidence>
<dbReference type="InterPro" id="IPR003689">
    <property type="entry name" value="ZIP"/>
</dbReference>
<dbReference type="OrthoDB" id="9787346at2"/>
<evidence type="ECO:0000313" key="10">
    <source>
        <dbReference type="Proteomes" id="UP000183954"/>
    </source>
</evidence>
<evidence type="ECO:0000256" key="6">
    <source>
        <dbReference type="ARBA" id="ARBA00022989"/>
    </source>
</evidence>
<feature type="transmembrane region" description="Helical" evidence="8">
    <location>
        <begin position="6"/>
        <end position="28"/>
    </location>
</feature>
<reference evidence="10" key="1">
    <citation type="submission" date="2016-11" db="EMBL/GenBank/DDBJ databases">
        <authorList>
            <person name="Varghese N."/>
            <person name="Submissions S."/>
        </authorList>
    </citation>
    <scope>NUCLEOTIDE SEQUENCE [LARGE SCALE GENOMIC DNA]</scope>
    <source>
        <strain evidence="10">DSM 15449</strain>
    </source>
</reference>
<organism evidence="9 10">
    <name type="scientific">Desulfosporosinus lacus DSM 15449</name>
    <dbReference type="NCBI Taxonomy" id="1121420"/>
    <lineage>
        <taxon>Bacteria</taxon>
        <taxon>Bacillati</taxon>
        <taxon>Bacillota</taxon>
        <taxon>Clostridia</taxon>
        <taxon>Eubacteriales</taxon>
        <taxon>Desulfitobacteriaceae</taxon>
        <taxon>Desulfosporosinus</taxon>
    </lineage>
</organism>
<keyword evidence="6 8" id="KW-1133">Transmembrane helix</keyword>
<evidence type="ECO:0000256" key="5">
    <source>
        <dbReference type="ARBA" id="ARBA00022833"/>
    </source>
</evidence>
<feature type="transmembrane region" description="Helical" evidence="8">
    <location>
        <begin position="35"/>
        <end position="53"/>
    </location>
</feature>
<keyword evidence="4 8" id="KW-0812">Transmembrane</keyword>
<dbReference type="Proteomes" id="UP000183954">
    <property type="component" value="Unassembled WGS sequence"/>
</dbReference>
<comment type="subcellular location">
    <subcellularLocation>
        <location evidence="1">Cell membrane</location>
        <topology evidence="1">Multi-pass membrane protein</topology>
    </subcellularLocation>
</comment>
<dbReference type="EMBL" id="FQXJ01000003">
    <property type="protein sequence ID" value="SHH32287.1"/>
    <property type="molecule type" value="Genomic_DNA"/>
</dbReference>
<dbReference type="Pfam" id="PF02535">
    <property type="entry name" value="Zip"/>
    <property type="match status" value="1"/>
</dbReference>
<evidence type="ECO:0000256" key="8">
    <source>
        <dbReference type="SAM" id="Phobius"/>
    </source>
</evidence>
<dbReference type="GO" id="GO:0005886">
    <property type="term" value="C:plasma membrane"/>
    <property type="evidence" value="ECO:0007669"/>
    <property type="project" value="UniProtKB-SubCell"/>
</dbReference>
<dbReference type="STRING" id="1121420.SAMN02746098_00720"/>
<keyword evidence="5" id="KW-0862">Zinc</keyword>
<feature type="transmembrane region" description="Helical" evidence="8">
    <location>
        <begin position="65"/>
        <end position="83"/>
    </location>
</feature>
<dbReference type="GO" id="GO:0005385">
    <property type="term" value="F:zinc ion transmembrane transporter activity"/>
    <property type="evidence" value="ECO:0007669"/>
    <property type="project" value="TreeGrafter"/>
</dbReference>
<protein>
    <submittedName>
        <fullName evidence="9">Zinc transporter, ZIP family</fullName>
    </submittedName>
</protein>
<evidence type="ECO:0000256" key="4">
    <source>
        <dbReference type="ARBA" id="ARBA00022692"/>
    </source>
</evidence>
<keyword evidence="7 8" id="KW-0472">Membrane</keyword>
<proteinExistence type="inferred from homology"/>
<keyword evidence="3" id="KW-1003">Cell membrane</keyword>
<accession>A0A1M5S110</accession>
<name>A0A1M5S110_9FIRM</name>
<feature type="transmembrane region" description="Helical" evidence="8">
    <location>
        <begin position="167"/>
        <end position="188"/>
    </location>
</feature>
<dbReference type="RefSeq" id="WP_073027911.1">
    <property type="nucleotide sequence ID" value="NZ_FQXJ01000003.1"/>
</dbReference>